<dbReference type="EMBL" id="NXIE01000002">
    <property type="protein sequence ID" value="RXK13128.1"/>
    <property type="molecule type" value="Genomic_DNA"/>
</dbReference>
<proteinExistence type="predicted"/>
<accession>A0A4Q1AWD6</accession>
<keyword evidence="2" id="KW-1185">Reference proteome</keyword>
<comment type="caution">
    <text evidence="1">The sequence shown here is derived from an EMBL/GenBank/DDBJ whole genome shotgun (WGS) entry which is preliminary data.</text>
</comment>
<organism evidence="1 2">
    <name type="scientific">Halarcobacter mediterraneus</name>
    <dbReference type="NCBI Taxonomy" id="2023153"/>
    <lineage>
        <taxon>Bacteria</taxon>
        <taxon>Pseudomonadati</taxon>
        <taxon>Campylobacterota</taxon>
        <taxon>Epsilonproteobacteria</taxon>
        <taxon>Campylobacterales</taxon>
        <taxon>Arcobacteraceae</taxon>
        <taxon>Halarcobacter</taxon>
    </lineage>
</organism>
<reference evidence="1 2" key="1">
    <citation type="submission" date="2017-09" db="EMBL/GenBank/DDBJ databases">
        <title>Genomics of the genus Arcobacter.</title>
        <authorList>
            <person name="Perez-Cataluna A."/>
            <person name="Figueras M.J."/>
            <person name="Salas-Masso N."/>
        </authorList>
    </citation>
    <scope>NUCLEOTIDE SEQUENCE [LARGE SCALE GENOMIC DNA]</scope>
    <source>
        <strain evidence="1 2">F156-34</strain>
    </source>
</reference>
<gene>
    <name evidence="1" type="ORF">CP965_04845</name>
</gene>
<dbReference type="Proteomes" id="UP000289718">
    <property type="component" value="Unassembled WGS sequence"/>
</dbReference>
<dbReference type="OrthoDB" id="5344272at2"/>
<dbReference type="RefSeq" id="WP_129060948.1">
    <property type="nucleotide sequence ID" value="NZ_NXIE01000002.1"/>
</dbReference>
<evidence type="ECO:0000313" key="1">
    <source>
        <dbReference type="EMBL" id="RXK13128.1"/>
    </source>
</evidence>
<sequence length="103" mass="12029">MKKILIGTVLSLCAIAHPVSYTIDLEVSYDKNTKIAEIKCSSNSRNKCGLYNIKLLDKDEKEILVKRFPFLKKSIKVKVKEEPKKLEFFLRKIPEHIYVKIFE</sequence>
<protein>
    <submittedName>
        <fullName evidence="1">Uncharacterized protein</fullName>
    </submittedName>
</protein>
<evidence type="ECO:0000313" key="2">
    <source>
        <dbReference type="Proteomes" id="UP000289718"/>
    </source>
</evidence>
<dbReference type="AlphaFoldDB" id="A0A4Q1AWD6"/>
<name>A0A4Q1AWD6_9BACT</name>